<accession>A0ABW0LV37</accession>
<keyword evidence="1" id="KW-0969">Cilium</keyword>
<name>A0ABW0LV37_9BACL</name>
<protein>
    <submittedName>
        <fullName evidence="1">Flagellin lysine-N-methylase</fullName>
        <ecNumber evidence="1">2.1.1.-</ecNumber>
    </submittedName>
</protein>
<sequence>MNNKALVPEYMRQFKCIGAECEDTCCASWTIGVDLDTYKRYQTINHPTLTERFKNDIVVHEQNEQVKTHYASIRLNPQTGACRFQEGGLCSIQAELGESYLSQTCATYPRTINEVNGTRELSASLSCPEAARLALLDPQGIEFAYEELHSAVNMHLNVKINTEIADVKPIMKHFWDLRVAAIEILQNRRYPLHHRMMQLAVLADQIDERLHTSDDLAIPSLLQQFRHEIGQGAGAADAGIYPVNHPFQVRFLNDLLLSIMEKKLWYNSRYKECLDEYLQGMQLVVNSPSGEMINLYEEIYEKFYRPFMEEHEYILENYLVNHVFSSLFPLSKNETMFEKVYYLGIIFSMIRLQLIGMSAFHGGMNPELAVKLIQSFVKNFEHKQGFKQIIKEKCRQEQIITLGHLSLLVNL</sequence>
<organism evidence="1 2">
    <name type="scientific">Cohnella suwonensis</name>
    <dbReference type="NCBI Taxonomy" id="696072"/>
    <lineage>
        <taxon>Bacteria</taxon>
        <taxon>Bacillati</taxon>
        <taxon>Bacillota</taxon>
        <taxon>Bacilli</taxon>
        <taxon>Bacillales</taxon>
        <taxon>Paenibacillaceae</taxon>
        <taxon>Cohnella</taxon>
    </lineage>
</organism>
<gene>
    <name evidence="1" type="primary">fliB</name>
    <name evidence="1" type="ORF">ACFPPD_13325</name>
</gene>
<dbReference type="GO" id="GO:0008168">
    <property type="term" value="F:methyltransferase activity"/>
    <property type="evidence" value="ECO:0007669"/>
    <property type="project" value="UniProtKB-KW"/>
</dbReference>
<keyword evidence="1" id="KW-0966">Cell projection</keyword>
<keyword evidence="2" id="KW-1185">Reference proteome</keyword>
<dbReference type="Proteomes" id="UP001596105">
    <property type="component" value="Unassembled WGS sequence"/>
</dbReference>
<comment type="caution">
    <text evidence="1">The sequence shown here is derived from an EMBL/GenBank/DDBJ whole genome shotgun (WGS) entry which is preliminary data.</text>
</comment>
<keyword evidence="1" id="KW-0489">Methyltransferase</keyword>
<dbReference type="EMBL" id="JBHSMH010000041">
    <property type="protein sequence ID" value="MFC5469708.1"/>
    <property type="molecule type" value="Genomic_DNA"/>
</dbReference>
<evidence type="ECO:0000313" key="2">
    <source>
        <dbReference type="Proteomes" id="UP001596105"/>
    </source>
</evidence>
<keyword evidence="1" id="KW-0808">Transferase</keyword>
<reference evidence="2" key="1">
    <citation type="journal article" date="2019" name="Int. J. Syst. Evol. Microbiol.">
        <title>The Global Catalogue of Microorganisms (GCM) 10K type strain sequencing project: providing services to taxonomists for standard genome sequencing and annotation.</title>
        <authorList>
            <consortium name="The Broad Institute Genomics Platform"/>
            <consortium name="The Broad Institute Genome Sequencing Center for Infectious Disease"/>
            <person name="Wu L."/>
            <person name="Ma J."/>
        </authorList>
    </citation>
    <scope>NUCLEOTIDE SEQUENCE [LARGE SCALE GENOMIC DNA]</scope>
    <source>
        <strain evidence="2">CCUG 57113</strain>
    </source>
</reference>
<keyword evidence="1" id="KW-0282">Flagellum</keyword>
<dbReference type="NCBIfam" id="NF038110">
    <property type="entry name" value="Lys_methyl_FliB"/>
    <property type="match status" value="1"/>
</dbReference>
<proteinExistence type="predicted"/>
<dbReference type="EC" id="2.1.1.-" evidence="1"/>
<dbReference type="RefSeq" id="WP_209745351.1">
    <property type="nucleotide sequence ID" value="NZ_JBHSMH010000041.1"/>
</dbReference>
<dbReference type="GO" id="GO:0032259">
    <property type="term" value="P:methylation"/>
    <property type="evidence" value="ECO:0007669"/>
    <property type="project" value="UniProtKB-KW"/>
</dbReference>
<evidence type="ECO:0000313" key="1">
    <source>
        <dbReference type="EMBL" id="MFC5469708.1"/>
    </source>
</evidence>